<keyword evidence="2" id="KW-0540">Nuclease</keyword>
<geneLocation type="plasmid" evidence="2 3">
    <name>pRho-VOC14-C86</name>
</geneLocation>
<keyword evidence="2" id="KW-0255">Endonuclease</keyword>
<dbReference type="Gene3D" id="1.10.30.50">
    <property type="match status" value="1"/>
</dbReference>
<sequence length="204" mass="22948">MTQFSVIGPSAAFDSPRPRNGASPRDRRARRERELFPDHRLRRASFIPPVDAGGSIIAERFTRMDIYARDGGICQLCLEPVDFDALYGPEVMSIDHIDREGPHTRANCRLTHQFCNNDAQWASGFDPELARARLHYKVATNEKAGPGDHFPRRSPITGHVVSHEEWRQQKSAAADTARAIDPPPPPRPATERFAATIRSLFRRG</sequence>
<organism evidence="2 3">
    <name type="scientific">Rhodococcus opacus</name>
    <name type="common">Nocardia opaca</name>
    <dbReference type="NCBI Taxonomy" id="37919"/>
    <lineage>
        <taxon>Bacteria</taxon>
        <taxon>Bacillati</taxon>
        <taxon>Actinomycetota</taxon>
        <taxon>Actinomycetes</taxon>
        <taxon>Mycobacteriales</taxon>
        <taxon>Nocardiaceae</taxon>
        <taxon>Rhodococcus</taxon>
    </lineage>
</organism>
<gene>
    <name evidence="2" type="ORF">Q5707_39040</name>
</gene>
<reference evidence="2" key="1">
    <citation type="submission" date="2023-07" db="EMBL/GenBank/DDBJ databases">
        <title>Genomic analysis of Rhodococcus opacus VOC-14 with glycol ethers degradation activity.</title>
        <authorList>
            <person name="Narkevich D.A."/>
            <person name="Hlushen A.M."/>
            <person name="Akhremchuk A.E."/>
            <person name="Sikolenko M.A."/>
            <person name="Valentovich L.N."/>
        </authorList>
    </citation>
    <scope>NUCLEOTIDE SEQUENCE</scope>
    <source>
        <strain evidence="2">VOC-14</strain>
        <plasmid evidence="2">pRho-VOC14-C86</plasmid>
    </source>
</reference>
<dbReference type="AlphaFoldDB" id="A0AAX3YSS6"/>
<feature type="region of interest" description="Disordered" evidence="1">
    <location>
        <begin position="1"/>
        <end position="32"/>
    </location>
</feature>
<proteinExistence type="predicted"/>
<evidence type="ECO:0000256" key="1">
    <source>
        <dbReference type="SAM" id="MobiDB-lite"/>
    </source>
</evidence>
<dbReference type="RefSeq" id="WP_304710760.1">
    <property type="nucleotide sequence ID" value="NZ_CP130955.1"/>
</dbReference>
<evidence type="ECO:0000313" key="3">
    <source>
        <dbReference type="Proteomes" id="UP001231166"/>
    </source>
</evidence>
<evidence type="ECO:0000313" key="2">
    <source>
        <dbReference type="EMBL" id="WLF51555.1"/>
    </source>
</evidence>
<feature type="region of interest" description="Disordered" evidence="1">
    <location>
        <begin position="169"/>
        <end position="192"/>
    </location>
</feature>
<keyword evidence="2" id="KW-0614">Plasmid</keyword>
<keyword evidence="2" id="KW-0378">Hydrolase</keyword>
<accession>A0AAX3YSS6</accession>
<dbReference type="Proteomes" id="UP001231166">
    <property type="component" value="Plasmid pRho-VOC14-C86"/>
</dbReference>
<protein>
    <submittedName>
        <fullName evidence="2">HNH endonuclease</fullName>
    </submittedName>
</protein>
<dbReference type="GO" id="GO:0004519">
    <property type="term" value="F:endonuclease activity"/>
    <property type="evidence" value="ECO:0007669"/>
    <property type="project" value="UniProtKB-KW"/>
</dbReference>
<name>A0AAX3YSS6_RHOOP</name>
<dbReference type="EMBL" id="CP130955">
    <property type="protein sequence ID" value="WLF51555.1"/>
    <property type="molecule type" value="Genomic_DNA"/>
</dbReference>